<evidence type="ECO:0000256" key="1">
    <source>
        <dbReference type="SAM" id="MobiDB-lite"/>
    </source>
</evidence>
<proteinExistence type="predicted"/>
<dbReference type="AlphaFoldDB" id="A0AAU8N476"/>
<sequence length="234" mass="22904">MTRRHPVRGGTGAPRHAARPALALPVAMALALGACSSGKAPDSASSASPTVDATVGTAVPTSSAEPSATGEPLPTAPEDPSAQATTPEQASPDTTALSQGDISADELPPVAPDQTSTVDGAAISLGAMRSEDLKAGPGETGGPGVVIPVTITNNTGSDLSLSGLVVTVTYGADKSPAAELVSAYGEVPESVAPGESKTLEKAFTIPLSGRGQVHVVVDLGPDHAAATFDGAAPS</sequence>
<dbReference type="PROSITE" id="PS51257">
    <property type="entry name" value="PROKAR_LIPOPROTEIN"/>
    <property type="match status" value="1"/>
</dbReference>
<gene>
    <name evidence="2" type="ORF">ABXS69_09845</name>
</gene>
<accession>A0AAU8N476</accession>
<dbReference type="RefSeq" id="WP_366180478.1">
    <property type="nucleotide sequence ID" value="NZ_CP159989.1"/>
</dbReference>
<name>A0AAU8N476_9ACTO</name>
<evidence type="ECO:0000313" key="2">
    <source>
        <dbReference type="EMBL" id="XCP82233.1"/>
    </source>
</evidence>
<feature type="region of interest" description="Disordered" evidence="1">
    <location>
        <begin position="35"/>
        <end position="117"/>
    </location>
</feature>
<organism evidence="2">
    <name type="scientific">Actinomyces timonensis</name>
    <dbReference type="NCBI Taxonomy" id="1288391"/>
    <lineage>
        <taxon>Bacteria</taxon>
        <taxon>Bacillati</taxon>
        <taxon>Actinomycetota</taxon>
        <taxon>Actinomycetes</taxon>
        <taxon>Actinomycetales</taxon>
        <taxon>Actinomycetaceae</taxon>
        <taxon>Actinomyces</taxon>
    </lineage>
</organism>
<dbReference type="EMBL" id="CP159989">
    <property type="protein sequence ID" value="XCP82233.1"/>
    <property type="molecule type" value="Genomic_DNA"/>
</dbReference>
<feature type="compositionally biased region" description="Polar residues" evidence="1">
    <location>
        <begin position="82"/>
        <end position="101"/>
    </location>
</feature>
<evidence type="ECO:0008006" key="3">
    <source>
        <dbReference type="Google" id="ProtNLM"/>
    </source>
</evidence>
<protein>
    <recommendedName>
        <fullName evidence="3">Telomeric repeat-binding factor 2</fullName>
    </recommendedName>
</protein>
<reference evidence="2" key="1">
    <citation type="submission" date="2024-05" db="EMBL/GenBank/DDBJ databases">
        <title>Draft genome assemblies of 36 bacteria isolated from hibernating arctic ground squirrels.</title>
        <authorList>
            <person name="McKee H."/>
            <person name="Mullen L."/>
            <person name="Drown D.M."/>
            <person name="Duddleston K.N."/>
        </authorList>
    </citation>
    <scope>NUCLEOTIDE SEQUENCE</scope>
    <source>
        <strain evidence="2">AR004</strain>
    </source>
</reference>